<accession>A0ABQ2AR35</accession>
<evidence type="ECO:0000313" key="3">
    <source>
        <dbReference type="Proteomes" id="UP000643279"/>
    </source>
</evidence>
<evidence type="ECO:0000256" key="1">
    <source>
        <dbReference type="SAM" id="MobiDB-lite"/>
    </source>
</evidence>
<reference evidence="3" key="1">
    <citation type="journal article" date="2019" name="Int. J. Syst. Evol. Microbiol.">
        <title>The Global Catalogue of Microorganisms (GCM) 10K type strain sequencing project: providing services to taxonomists for standard genome sequencing and annotation.</title>
        <authorList>
            <consortium name="The Broad Institute Genomics Platform"/>
            <consortium name="The Broad Institute Genome Sequencing Center for Infectious Disease"/>
            <person name="Wu L."/>
            <person name="Ma J."/>
        </authorList>
    </citation>
    <scope>NUCLEOTIDE SEQUENCE [LARGE SCALE GENOMIC DNA]</scope>
    <source>
        <strain evidence="3">CGMCC 1.12778</strain>
    </source>
</reference>
<evidence type="ECO:0000313" key="2">
    <source>
        <dbReference type="EMBL" id="GGH93796.1"/>
    </source>
</evidence>
<dbReference type="RefSeq" id="WP_188571051.1">
    <property type="nucleotide sequence ID" value="NZ_BMFW01000005.1"/>
</dbReference>
<proteinExistence type="predicted"/>
<gene>
    <name evidence="2" type="ORF">GCM10007170_15500</name>
</gene>
<name>A0ABQ2AR35_9MICC</name>
<dbReference type="InterPro" id="IPR029052">
    <property type="entry name" value="Metallo-depent_PP-like"/>
</dbReference>
<dbReference type="EMBL" id="BMFW01000005">
    <property type="protein sequence ID" value="GGH93796.1"/>
    <property type="molecule type" value="Genomic_DNA"/>
</dbReference>
<organism evidence="2 3">
    <name type="scientific">Arthrobacter liuii</name>
    <dbReference type="NCBI Taxonomy" id="1476996"/>
    <lineage>
        <taxon>Bacteria</taxon>
        <taxon>Bacillati</taxon>
        <taxon>Actinomycetota</taxon>
        <taxon>Actinomycetes</taxon>
        <taxon>Micrococcales</taxon>
        <taxon>Micrococcaceae</taxon>
        <taxon>Arthrobacter</taxon>
    </lineage>
</organism>
<dbReference type="Proteomes" id="UP000643279">
    <property type="component" value="Unassembled WGS sequence"/>
</dbReference>
<keyword evidence="3" id="KW-1185">Reference proteome</keyword>
<protein>
    <submittedName>
        <fullName evidence="2">Uncharacterized protein</fullName>
    </submittedName>
</protein>
<feature type="compositionally biased region" description="Low complexity" evidence="1">
    <location>
        <begin position="56"/>
        <end position="66"/>
    </location>
</feature>
<feature type="region of interest" description="Disordered" evidence="1">
    <location>
        <begin position="54"/>
        <end position="76"/>
    </location>
</feature>
<dbReference type="SUPFAM" id="SSF56300">
    <property type="entry name" value="Metallo-dependent phosphatases"/>
    <property type="match status" value="1"/>
</dbReference>
<sequence>MPVPACKYVAAAGSSLTAWEELTSREAGLLAGIGKSTINRHRAGQCTCGDAGDAVKAPAAPKQQAPTLTGKADVTSDGGEFIDVQTEEPVTDWTQIFERFNLDPASFDIVDDTVRCSTWQQSKALDDGTRDVVQLYSYRARFKRRAQAGLSDSDIAEARKRLQSYRLPRRIPGTGLGPAIAATLNLADIQGGKGEGGGVKATEQRLLDGLENFQAAIDRHRSVGRNIDEIVLVNNGDPYEGCAGNYDSQLFTVELNHRGQMNFVLDIWETYARELFPQFDRAQFVSVLCNHTEMGRFGGRKNQTSDSDSGGAFLAESLQRILAGRADFDHVKFTIPHDEMNVYADIAGVPVGFNHGHKIPGSDATGFEKWLNGQVRGDAQAHRARIWITAHRHNFQCFDLGSATVFQCPSADGGSKWLRDMTGKFSRSGILALLIGEHDPLGWSDPAFL</sequence>
<comment type="caution">
    <text evidence="2">The sequence shown here is derived from an EMBL/GenBank/DDBJ whole genome shotgun (WGS) entry which is preliminary data.</text>
</comment>